<evidence type="ECO:0000256" key="1">
    <source>
        <dbReference type="SAM" id="MobiDB-lite"/>
    </source>
</evidence>
<protein>
    <submittedName>
        <fullName evidence="2">Uncharacterized protein</fullName>
    </submittedName>
</protein>
<gene>
    <name evidence="2" type="ORF">GBAR_LOCUS16619</name>
</gene>
<comment type="caution">
    <text evidence="2">The sequence shown here is derived from an EMBL/GenBank/DDBJ whole genome shotgun (WGS) entry which is preliminary data.</text>
</comment>
<evidence type="ECO:0000313" key="2">
    <source>
        <dbReference type="EMBL" id="CAI8029245.1"/>
    </source>
</evidence>
<keyword evidence="3" id="KW-1185">Reference proteome</keyword>
<reference evidence="2" key="1">
    <citation type="submission" date="2023-03" db="EMBL/GenBank/DDBJ databases">
        <authorList>
            <person name="Steffen K."/>
            <person name="Cardenas P."/>
        </authorList>
    </citation>
    <scope>NUCLEOTIDE SEQUENCE</scope>
</reference>
<accession>A0AA35WWJ2</accession>
<dbReference type="AlphaFoldDB" id="A0AA35WWJ2"/>
<dbReference type="Proteomes" id="UP001174909">
    <property type="component" value="Unassembled WGS sequence"/>
</dbReference>
<evidence type="ECO:0000313" key="3">
    <source>
        <dbReference type="Proteomes" id="UP001174909"/>
    </source>
</evidence>
<feature type="compositionally biased region" description="Low complexity" evidence="1">
    <location>
        <begin position="27"/>
        <end position="36"/>
    </location>
</feature>
<dbReference type="EMBL" id="CASHTH010002391">
    <property type="protein sequence ID" value="CAI8029245.1"/>
    <property type="molecule type" value="Genomic_DNA"/>
</dbReference>
<organism evidence="2 3">
    <name type="scientific">Geodia barretti</name>
    <name type="common">Barrett's horny sponge</name>
    <dbReference type="NCBI Taxonomy" id="519541"/>
    <lineage>
        <taxon>Eukaryota</taxon>
        <taxon>Metazoa</taxon>
        <taxon>Porifera</taxon>
        <taxon>Demospongiae</taxon>
        <taxon>Heteroscleromorpha</taxon>
        <taxon>Tetractinellida</taxon>
        <taxon>Astrophorina</taxon>
        <taxon>Geodiidae</taxon>
        <taxon>Geodia</taxon>
    </lineage>
</organism>
<proteinExistence type="predicted"/>
<sequence>MALLGRGLSLSSLRRFPISQTALIVRSSASSSTSTSEGYANRNKKMGRPLSPSLRLLASRSVTIYHPLPHSVML</sequence>
<name>A0AA35WWJ2_GEOBA</name>
<feature type="region of interest" description="Disordered" evidence="1">
    <location>
        <begin position="27"/>
        <end position="51"/>
    </location>
</feature>